<dbReference type="GO" id="GO:0016836">
    <property type="term" value="F:hydro-lyase activity"/>
    <property type="evidence" value="ECO:0007669"/>
    <property type="project" value="TreeGrafter"/>
</dbReference>
<dbReference type="SFLD" id="SFLDS00001">
    <property type="entry name" value="Enolase"/>
    <property type="match status" value="1"/>
</dbReference>
<reference evidence="5" key="1">
    <citation type="submission" date="2020-02" db="EMBL/GenBank/DDBJ databases">
        <authorList>
            <person name="Meier V. D."/>
        </authorList>
    </citation>
    <scope>NUCLEOTIDE SEQUENCE</scope>
    <source>
        <strain evidence="5">AVDCRST_MAG87</strain>
    </source>
</reference>
<accession>A0A6J4VA91</accession>
<comment type="cofactor">
    <cofactor evidence="1">
        <name>Mg(2+)</name>
        <dbReference type="ChEBI" id="CHEBI:18420"/>
    </cofactor>
</comment>
<dbReference type="Gene3D" id="3.20.20.120">
    <property type="entry name" value="Enolase-like C-terminal domain"/>
    <property type="match status" value="1"/>
</dbReference>
<dbReference type="SUPFAM" id="SSF54826">
    <property type="entry name" value="Enolase N-terminal domain-like"/>
    <property type="match status" value="1"/>
</dbReference>
<dbReference type="InterPro" id="IPR013341">
    <property type="entry name" value="Mandelate_racemase_N_dom"/>
</dbReference>
<dbReference type="Gene3D" id="3.30.390.10">
    <property type="entry name" value="Enolase-like, N-terminal domain"/>
    <property type="match status" value="1"/>
</dbReference>
<sequence length="386" mass="42998">MKITSIQAVRLNAPVRAQLTSPRRASWTETAEVANPMSRYRDVKAHRGLWLPKWELVWCRVTLEDGTIGYGQTGNGRAVAAVIDDHLAPNLIGEDVTAKERLADKLVRLTSPYGAAGLASYAVSAVDLALWDAHARLEQKPVYALAGGPAHDRLFCYATGNDVDWYQELGFRAFKLACPYGPADGLDGLRKNEEFVARTREQIGDDCELMLDCWMAFDIEYTVRLAETLRPYRLKWIEEYLPPDDHDAHVAVRQRLPWQTLATGEHWYTTYPFQWAINHRVTDIVQQDINWVGGFSTCQKIAASAGAANVSMILHAGGNTAHGQHFSFASPAVPWLECFICTPPGIPLEEGWGLPGQAVPRDGYLVPSDAPGFGLEILDDWFVPFF</sequence>
<evidence type="ECO:0000313" key="5">
    <source>
        <dbReference type="EMBL" id="CAA9571700.1"/>
    </source>
</evidence>
<evidence type="ECO:0000259" key="4">
    <source>
        <dbReference type="SMART" id="SM00922"/>
    </source>
</evidence>
<keyword evidence="2" id="KW-0479">Metal-binding</keyword>
<dbReference type="InterPro" id="IPR046945">
    <property type="entry name" value="RHMD-like"/>
</dbReference>
<organism evidence="5">
    <name type="scientific">uncultured Thermomicrobiales bacterium</name>
    <dbReference type="NCBI Taxonomy" id="1645740"/>
    <lineage>
        <taxon>Bacteria</taxon>
        <taxon>Pseudomonadati</taxon>
        <taxon>Thermomicrobiota</taxon>
        <taxon>Thermomicrobia</taxon>
        <taxon>Thermomicrobiales</taxon>
        <taxon>environmental samples</taxon>
    </lineage>
</organism>
<dbReference type="InterPro" id="IPR013342">
    <property type="entry name" value="Mandelate_racemase_C"/>
</dbReference>
<dbReference type="GO" id="GO:0000287">
    <property type="term" value="F:magnesium ion binding"/>
    <property type="evidence" value="ECO:0007669"/>
    <property type="project" value="TreeGrafter"/>
</dbReference>
<evidence type="ECO:0000256" key="1">
    <source>
        <dbReference type="ARBA" id="ARBA00001946"/>
    </source>
</evidence>
<proteinExistence type="predicted"/>
<gene>
    <name evidence="5" type="ORF">AVDCRST_MAG87-2481</name>
</gene>
<dbReference type="Pfam" id="PF02746">
    <property type="entry name" value="MR_MLE_N"/>
    <property type="match status" value="1"/>
</dbReference>
<dbReference type="InterPro" id="IPR029017">
    <property type="entry name" value="Enolase-like_N"/>
</dbReference>
<dbReference type="PANTHER" id="PTHR13794">
    <property type="entry name" value="ENOLASE SUPERFAMILY, MANDELATE RACEMASE"/>
    <property type="match status" value="1"/>
</dbReference>
<dbReference type="SFLD" id="SFLDG00179">
    <property type="entry name" value="mandelate_racemase"/>
    <property type="match status" value="1"/>
</dbReference>
<dbReference type="Pfam" id="PF13378">
    <property type="entry name" value="MR_MLE_C"/>
    <property type="match status" value="1"/>
</dbReference>
<dbReference type="SUPFAM" id="SSF51604">
    <property type="entry name" value="Enolase C-terminal domain-like"/>
    <property type="match status" value="1"/>
</dbReference>
<evidence type="ECO:0000256" key="3">
    <source>
        <dbReference type="ARBA" id="ARBA00022842"/>
    </source>
</evidence>
<dbReference type="EMBL" id="CADCWJ010000545">
    <property type="protein sequence ID" value="CAA9571700.1"/>
    <property type="molecule type" value="Genomic_DNA"/>
</dbReference>
<dbReference type="GO" id="GO:0016052">
    <property type="term" value="P:carbohydrate catabolic process"/>
    <property type="evidence" value="ECO:0007669"/>
    <property type="project" value="TreeGrafter"/>
</dbReference>
<name>A0A6J4VA91_9BACT</name>
<feature type="domain" description="Mandelate racemase/muconate lactonizing enzyme C-terminal" evidence="4">
    <location>
        <begin position="160"/>
        <end position="259"/>
    </location>
</feature>
<protein>
    <recommendedName>
        <fullName evidence="4">Mandelate racemase/muconate lactonizing enzyme C-terminal domain-containing protein</fullName>
    </recommendedName>
</protein>
<dbReference type="InterPro" id="IPR029065">
    <property type="entry name" value="Enolase_C-like"/>
</dbReference>
<dbReference type="InterPro" id="IPR036849">
    <property type="entry name" value="Enolase-like_C_sf"/>
</dbReference>
<evidence type="ECO:0000256" key="2">
    <source>
        <dbReference type="ARBA" id="ARBA00022723"/>
    </source>
</evidence>
<keyword evidence="3" id="KW-0460">Magnesium</keyword>
<dbReference type="PANTHER" id="PTHR13794:SF58">
    <property type="entry name" value="MITOCHONDRIAL ENOLASE SUPERFAMILY MEMBER 1"/>
    <property type="match status" value="1"/>
</dbReference>
<dbReference type="SMART" id="SM00922">
    <property type="entry name" value="MR_MLE"/>
    <property type="match status" value="1"/>
</dbReference>
<dbReference type="AlphaFoldDB" id="A0A6J4VA91"/>